<organism evidence="2 3">
    <name type="scientific">Smittium megazygosporum</name>
    <dbReference type="NCBI Taxonomy" id="133381"/>
    <lineage>
        <taxon>Eukaryota</taxon>
        <taxon>Fungi</taxon>
        <taxon>Fungi incertae sedis</taxon>
        <taxon>Zoopagomycota</taxon>
        <taxon>Kickxellomycotina</taxon>
        <taxon>Harpellomycetes</taxon>
        <taxon>Harpellales</taxon>
        <taxon>Legeriomycetaceae</taxon>
        <taxon>Smittium</taxon>
    </lineage>
</organism>
<reference evidence="2 3" key="1">
    <citation type="journal article" date="2018" name="MBio">
        <title>Comparative Genomics Reveals the Core Gene Toolbox for the Fungus-Insect Symbiosis.</title>
        <authorList>
            <person name="Wang Y."/>
            <person name="Stata M."/>
            <person name="Wang W."/>
            <person name="Stajich J.E."/>
            <person name="White M.M."/>
            <person name="Moncalvo J.M."/>
        </authorList>
    </citation>
    <scope>NUCLEOTIDE SEQUENCE [LARGE SCALE GENOMIC DNA]</scope>
    <source>
        <strain evidence="2 3">SC-DP-2</strain>
    </source>
</reference>
<feature type="compositionally biased region" description="Low complexity" evidence="1">
    <location>
        <begin position="176"/>
        <end position="202"/>
    </location>
</feature>
<evidence type="ECO:0000313" key="2">
    <source>
        <dbReference type="EMBL" id="PVV00270.1"/>
    </source>
</evidence>
<feature type="region of interest" description="Disordered" evidence="1">
    <location>
        <begin position="64"/>
        <end position="202"/>
    </location>
</feature>
<feature type="compositionally biased region" description="Polar residues" evidence="1">
    <location>
        <begin position="146"/>
        <end position="171"/>
    </location>
</feature>
<keyword evidence="3" id="KW-1185">Reference proteome</keyword>
<comment type="caution">
    <text evidence="2">The sequence shown here is derived from an EMBL/GenBank/DDBJ whole genome shotgun (WGS) entry which is preliminary data.</text>
</comment>
<dbReference type="EMBL" id="MBFS01002143">
    <property type="protein sequence ID" value="PVV00270.1"/>
    <property type="molecule type" value="Genomic_DNA"/>
</dbReference>
<feature type="compositionally biased region" description="Acidic residues" evidence="1">
    <location>
        <begin position="92"/>
        <end position="102"/>
    </location>
</feature>
<evidence type="ECO:0000256" key="1">
    <source>
        <dbReference type="SAM" id="MobiDB-lite"/>
    </source>
</evidence>
<evidence type="ECO:0000313" key="3">
    <source>
        <dbReference type="Proteomes" id="UP000245609"/>
    </source>
</evidence>
<feature type="compositionally biased region" description="Basic and acidic residues" evidence="1">
    <location>
        <begin position="127"/>
        <end position="142"/>
    </location>
</feature>
<protein>
    <submittedName>
        <fullName evidence="2">Uncharacterized protein</fullName>
    </submittedName>
</protein>
<gene>
    <name evidence="2" type="ORF">BB560_005355</name>
</gene>
<name>A0A2T9Z6S1_9FUNG</name>
<dbReference type="AlphaFoldDB" id="A0A2T9Z6S1"/>
<dbReference type="Proteomes" id="UP000245609">
    <property type="component" value="Unassembled WGS sequence"/>
</dbReference>
<proteinExistence type="predicted"/>
<feature type="compositionally biased region" description="Polar residues" evidence="1">
    <location>
        <begin position="115"/>
        <end position="126"/>
    </location>
</feature>
<feature type="non-terminal residue" evidence="2">
    <location>
        <position position="202"/>
    </location>
</feature>
<sequence length="202" mass="21874">TGTETVTSTSSLTIADVEQSKALAILDDFFIDLKKMNSTDSSVEDQIVFKKDIRLALVPLRKKKPRKTSSQINEESETIKESLASNEHQTSEEYEESEDSETDPIQIETMDPSLQEGSTTYSTDSTISKEERNTRKIRRLIELDISETSDVSSTSNTSPDAGSTLASSSTVVEIITSASSSLSSTEPSSTTPSSTTPSSTTP</sequence>
<feature type="non-terminal residue" evidence="2">
    <location>
        <position position="1"/>
    </location>
</feature>
<accession>A0A2T9Z6S1</accession>